<sequence>MAPVSPSGEPILVQIPPSTSPLLLPARDPINGGSSRQRRSSTDSFSLEHNRHNPDIPDDLEFVAPGQWDEATGQFTEEDEDESEDDGAFDEDDDIEDWTLEDGHVEGVPCSNIRLDAKCYQSTDFLDSLLTLLRDELGVPGWADLPNGTPSSLVQIHKISGALTNAVFFVSIPETEAEIEVTVPVQSPEPYEPHENGFGTPIQRDAPRLFPATVFSELERGRNAASTPRPGQDASDTPPQASTPETPVTTHTALPGSMPDMPFSDSPTDSPSDSAPQSPLSRPTTRIEQTVLSAPTVLLRIYGPSSGSLISRKNELYILHTLSSQYGIGAHVLGTFGNGRVEEYFHSRALVKEEMRDSRVSRWIGRRMRELHSVDLEHMVLPLPEAEEEKERERRHRRRMKSRSTSAEPQRPGPDPLVHSSNSSTKSPVSGASIYSTSSASSVFSFGTCSSSSSNYSSYSTSSLASNSTIHSGSGRSRYSSTASSLVSSPLLLPHRTPSESAASEKKRSRRYGTGSRGRRSRAHDKLCIWENITRWTREAKLVMKELDELAQIPGFDKLLSTASAASTPAGPSSDEHVPPLSCPSRTFAIRSTLNLPLFEQQIRLYRQFVHKIERTGGKSKRVFSHNDTQYGNLLLMTPTSGKKEDEEELERAAIREGGAHRRLIVVDFEYAGANPRGFDIANHFCEWRADYHHPSLSHSLSAHQPYPTRAERTRFLRAYVGADQGYDGPDDPQQPPNGSEDPRVERLLEEVRIWEPSSHAMWAVWGIVQAKEDLLARIQAWKDKAQRSATSPSPSPSPVSPGTEAELVASVKAMGLEGQDVAELVDMDDLADVGEVFDYLSYAAERMEMFRQELRQLGVVE</sequence>
<dbReference type="GO" id="GO:0006646">
    <property type="term" value="P:phosphatidylethanolamine biosynthetic process"/>
    <property type="evidence" value="ECO:0007669"/>
    <property type="project" value="TreeGrafter"/>
</dbReference>
<dbReference type="OrthoDB" id="10267235at2759"/>
<evidence type="ECO:0000256" key="1">
    <source>
        <dbReference type="ARBA" id="ARBA00038211"/>
    </source>
</evidence>
<dbReference type="Pfam" id="PF01633">
    <property type="entry name" value="Choline_kinase"/>
    <property type="match status" value="2"/>
</dbReference>
<dbReference type="EMBL" id="LCTV02000008">
    <property type="protein sequence ID" value="PRQ73229.1"/>
    <property type="molecule type" value="Genomic_DNA"/>
</dbReference>
<dbReference type="PANTHER" id="PTHR22603:SF93">
    <property type="entry name" value="RE24176P"/>
    <property type="match status" value="1"/>
</dbReference>
<feature type="region of interest" description="Disordered" evidence="2">
    <location>
        <begin position="385"/>
        <end position="434"/>
    </location>
</feature>
<dbReference type="GO" id="GO:0004305">
    <property type="term" value="F:ethanolamine kinase activity"/>
    <property type="evidence" value="ECO:0007669"/>
    <property type="project" value="TreeGrafter"/>
</dbReference>
<name>A0A2T0A5D2_RHOTO</name>
<feature type="region of interest" description="Disordered" evidence="2">
    <location>
        <begin position="723"/>
        <end position="743"/>
    </location>
</feature>
<dbReference type="Gene3D" id="3.30.200.20">
    <property type="entry name" value="Phosphorylase Kinase, domain 1"/>
    <property type="match status" value="1"/>
</dbReference>
<feature type="compositionally biased region" description="Low complexity" evidence="2">
    <location>
        <begin position="255"/>
        <end position="281"/>
    </location>
</feature>
<feature type="compositionally biased region" description="Acidic residues" evidence="2">
    <location>
        <begin position="76"/>
        <end position="92"/>
    </location>
</feature>
<dbReference type="InterPro" id="IPR011009">
    <property type="entry name" value="Kinase-like_dom_sf"/>
</dbReference>
<reference evidence="3 4" key="1">
    <citation type="journal article" date="2018" name="Elife">
        <title>Functional genomics of lipid metabolism in the oleaginous yeast Rhodosporidium toruloides.</title>
        <authorList>
            <person name="Coradetti S.T."/>
            <person name="Pinel D."/>
            <person name="Geiselman G."/>
            <person name="Ito M."/>
            <person name="Mondo S."/>
            <person name="Reilly M.C."/>
            <person name="Cheng Y.F."/>
            <person name="Bauer S."/>
            <person name="Grigoriev I."/>
            <person name="Gladden J.M."/>
            <person name="Simmons B.A."/>
            <person name="Brem R."/>
            <person name="Arkin A.P."/>
            <person name="Skerker J.M."/>
        </authorList>
    </citation>
    <scope>NUCLEOTIDE SEQUENCE [LARGE SCALE GENOMIC DNA]</scope>
    <source>
        <strain evidence="3 4">NBRC 0880</strain>
    </source>
</reference>
<feature type="compositionally biased region" description="Polar residues" evidence="2">
    <location>
        <begin position="419"/>
        <end position="428"/>
    </location>
</feature>
<dbReference type="PANTHER" id="PTHR22603">
    <property type="entry name" value="CHOLINE/ETHANOALAMINE KINASE"/>
    <property type="match status" value="1"/>
</dbReference>
<feature type="region of interest" description="Disordered" evidence="2">
    <location>
        <begin position="187"/>
        <end position="206"/>
    </location>
</feature>
<dbReference type="SUPFAM" id="SSF56112">
    <property type="entry name" value="Protein kinase-like (PK-like)"/>
    <property type="match status" value="1"/>
</dbReference>
<feature type="compositionally biased region" description="Basic and acidic residues" evidence="2">
    <location>
        <begin position="46"/>
        <end position="55"/>
    </location>
</feature>
<keyword evidence="3" id="KW-0808">Transferase</keyword>
<organism evidence="3 4">
    <name type="scientific">Rhodotorula toruloides</name>
    <name type="common">Yeast</name>
    <name type="synonym">Rhodosporidium toruloides</name>
    <dbReference type="NCBI Taxonomy" id="5286"/>
    <lineage>
        <taxon>Eukaryota</taxon>
        <taxon>Fungi</taxon>
        <taxon>Dikarya</taxon>
        <taxon>Basidiomycota</taxon>
        <taxon>Pucciniomycotina</taxon>
        <taxon>Microbotryomycetes</taxon>
        <taxon>Sporidiobolales</taxon>
        <taxon>Sporidiobolaceae</taxon>
        <taxon>Rhodotorula</taxon>
    </lineage>
</organism>
<evidence type="ECO:0000313" key="3">
    <source>
        <dbReference type="EMBL" id="PRQ73229.1"/>
    </source>
</evidence>
<feature type="compositionally biased region" description="Basic residues" evidence="2">
    <location>
        <begin position="393"/>
        <end position="402"/>
    </location>
</feature>
<feature type="region of interest" description="Disordered" evidence="2">
    <location>
        <begin position="457"/>
        <end position="519"/>
    </location>
</feature>
<comment type="caution">
    <text evidence="3">The sequence shown here is derived from an EMBL/GenBank/DDBJ whole genome shotgun (WGS) entry which is preliminary data.</text>
</comment>
<dbReference type="GO" id="GO:0005737">
    <property type="term" value="C:cytoplasm"/>
    <property type="evidence" value="ECO:0007669"/>
    <property type="project" value="TreeGrafter"/>
</dbReference>
<dbReference type="Gene3D" id="3.90.1200.10">
    <property type="match status" value="1"/>
</dbReference>
<dbReference type="Proteomes" id="UP000239560">
    <property type="component" value="Unassembled WGS sequence"/>
</dbReference>
<evidence type="ECO:0000313" key="4">
    <source>
        <dbReference type="Proteomes" id="UP000239560"/>
    </source>
</evidence>
<dbReference type="GO" id="GO:0004103">
    <property type="term" value="F:choline kinase activity"/>
    <property type="evidence" value="ECO:0007669"/>
    <property type="project" value="TreeGrafter"/>
</dbReference>
<evidence type="ECO:0000256" key="2">
    <source>
        <dbReference type="SAM" id="MobiDB-lite"/>
    </source>
</evidence>
<protein>
    <submittedName>
        <fullName evidence="3">Protein kinase-like domain-containing protein</fullName>
    </submittedName>
</protein>
<gene>
    <name evidence="3" type="ORF">AAT19DRAFT_15982</name>
</gene>
<keyword evidence="3" id="KW-0418">Kinase</keyword>
<proteinExistence type="inferred from homology"/>
<feature type="region of interest" description="Disordered" evidence="2">
    <location>
        <begin position="1"/>
        <end position="92"/>
    </location>
</feature>
<feature type="compositionally biased region" description="Polar residues" evidence="2">
    <location>
        <begin position="234"/>
        <end position="252"/>
    </location>
</feature>
<dbReference type="AlphaFoldDB" id="A0A2T0A5D2"/>
<comment type="similarity">
    <text evidence="1">Belongs to the choline/ethanolamine kinase family.</text>
</comment>
<feature type="compositionally biased region" description="Basic residues" evidence="2">
    <location>
        <begin position="507"/>
        <end position="519"/>
    </location>
</feature>
<feature type="region of interest" description="Disordered" evidence="2">
    <location>
        <begin position="220"/>
        <end position="288"/>
    </location>
</feature>
<feature type="compositionally biased region" description="Low complexity" evidence="2">
    <location>
        <begin position="457"/>
        <end position="494"/>
    </location>
</feature>
<accession>A0A2T0A5D2</accession>